<feature type="chain" id="PRO_5020816045" evidence="4">
    <location>
        <begin position="27"/>
        <end position="326"/>
    </location>
</feature>
<sequence>MPNAHHPSRIASALLFVAALLLGACSQEEPGATAAGGAQDSPDRPRVALIMKSLANEFFISMAEGARAHQAANPERYSLVVNGIRNESDLAQQVALVEQMMATDVDVIVIAPADSRALLPVARRAVQQGIVVVNIDNQFDRQLLAEMDIAIPFVGPDNREGARRVGERLAAELEPGSEVAIIGGIPGAFNARERAAGFMDAMQAADITVVSTQAADWEQAKAANIASALLREYPQLDALLCANDSMALGAVAAVRQAGREGSVSIVGFDNIAAANTLVQSGSMVATADQHADKLAVYGIEYALDILDSGQVPTDRTTPVDVISGDR</sequence>
<dbReference type="GO" id="GO:0030246">
    <property type="term" value="F:carbohydrate binding"/>
    <property type="evidence" value="ECO:0007669"/>
    <property type="project" value="UniProtKB-ARBA"/>
</dbReference>
<gene>
    <name evidence="6" type="ORF">EV688_101414</name>
</gene>
<dbReference type="RefSeq" id="WP_117316840.1">
    <property type="nucleotide sequence ID" value="NZ_QQSW01000006.1"/>
</dbReference>
<evidence type="ECO:0000256" key="3">
    <source>
        <dbReference type="ARBA" id="ARBA00022729"/>
    </source>
</evidence>
<dbReference type="Gene3D" id="3.40.50.2300">
    <property type="match status" value="2"/>
</dbReference>
<evidence type="ECO:0000313" key="7">
    <source>
        <dbReference type="Proteomes" id="UP000294980"/>
    </source>
</evidence>
<evidence type="ECO:0000256" key="1">
    <source>
        <dbReference type="ARBA" id="ARBA00004196"/>
    </source>
</evidence>
<dbReference type="Proteomes" id="UP000294980">
    <property type="component" value="Unassembled WGS sequence"/>
</dbReference>
<proteinExistence type="inferred from homology"/>
<evidence type="ECO:0000256" key="4">
    <source>
        <dbReference type="SAM" id="SignalP"/>
    </source>
</evidence>
<dbReference type="GO" id="GO:0055085">
    <property type="term" value="P:transmembrane transport"/>
    <property type="evidence" value="ECO:0007669"/>
    <property type="project" value="UniProtKB-ARBA"/>
</dbReference>
<dbReference type="CDD" id="cd19970">
    <property type="entry name" value="PBP1_ABC_sugar_binding-like"/>
    <property type="match status" value="1"/>
</dbReference>
<name>A0A4R2L445_9GAMM</name>
<evidence type="ECO:0000256" key="2">
    <source>
        <dbReference type="ARBA" id="ARBA00007639"/>
    </source>
</evidence>
<comment type="similarity">
    <text evidence="2">Belongs to the bacterial solute-binding protein 2 family.</text>
</comment>
<feature type="signal peptide" evidence="4">
    <location>
        <begin position="1"/>
        <end position="26"/>
    </location>
</feature>
<feature type="domain" description="Periplasmic binding protein" evidence="5">
    <location>
        <begin position="47"/>
        <end position="307"/>
    </location>
</feature>
<dbReference type="OrthoDB" id="5592879at2"/>
<dbReference type="SUPFAM" id="SSF53822">
    <property type="entry name" value="Periplasmic binding protein-like I"/>
    <property type="match status" value="1"/>
</dbReference>
<organism evidence="6 7">
    <name type="scientific">Chromatocurvus halotolerans</name>
    <dbReference type="NCBI Taxonomy" id="1132028"/>
    <lineage>
        <taxon>Bacteria</taxon>
        <taxon>Pseudomonadati</taxon>
        <taxon>Pseudomonadota</taxon>
        <taxon>Gammaproteobacteria</taxon>
        <taxon>Cellvibrionales</taxon>
        <taxon>Halieaceae</taxon>
        <taxon>Chromatocurvus</taxon>
    </lineage>
</organism>
<comment type="subcellular location">
    <subcellularLocation>
        <location evidence="1">Cell envelope</location>
    </subcellularLocation>
</comment>
<dbReference type="AlphaFoldDB" id="A0A4R2L445"/>
<dbReference type="GO" id="GO:0030313">
    <property type="term" value="C:cell envelope"/>
    <property type="evidence" value="ECO:0007669"/>
    <property type="project" value="UniProtKB-SubCell"/>
</dbReference>
<dbReference type="InterPro" id="IPR025997">
    <property type="entry name" value="SBP_2_dom"/>
</dbReference>
<keyword evidence="3 4" id="KW-0732">Signal</keyword>
<evidence type="ECO:0000259" key="5">
    <source>
        <dbReference type="Pfam" id="PF13407"/>
    </source>
</evidence>
<dbReference type="PANTHER" id="PTHR46847:SF1">
    <property type="entry name" value="D-ALLOSE-BINDING PERIPLASMIC PROTEIN-RELATED"/>
    <property type="match status" value="1"/>
</dbReference>
<reference evidence="6 7" key="1">
    <citation type="submission" date="2019-03" db="EMBL/GenBank/DDBJ databases">
        <title>Genomic Encyclopedia of Type Strains, Phase IV (KMG-IV): sequencing the most valuable type-strain genomes for metagenomic binning, comparative biology and taxonomic classification.</title>
        <authorList>
            <person name="Goeker M."/>
        </authorList>
    </citation>
    <scope>NUCLEOTIDE SEQUENCE [LARGE SCALE GENOMIC DNA]</scope>
    <source>
        <strain evidence="6 7">DSM 23344</strain>
    </source>
</reference>
<keyword evidence="7" id="KW-1185">Reference proteome</keyword>
<protein>
    <submittedName>
        <fullName evidence="6">Monosaccharide ABC transporter substrate-binding protein (CUT2 family)</fullName>
    </submittedName>
</protein>
<dbReference type="PANTHER" id="PTHR46847">
    <property type="entry name" value="D-ALLOSE-BINDING PERIPLASMIC PROTEIN-RELATED"/>
    <property type="match status" value="1"/>
</dbReference>
<dbReference type="Pfam" id="PF13407">
    <property type="entry name" value="Peripla_BP_4"/>
    <property type="match status" value="1"/>
</dbReference>
<comment type="caution">
    <text evidence="6">The sequence shown here is derived from an EMBL/GenBank/DDBJ whole genome shotgun (WGS) entry which is preliminary data.</text>
</comment>
<dbReference type="EMBL" id="SLWX01000001">
    <property type="protein sequence ID" value="TCO78596.1"/>
    <property type="molecule type" value="Genomic_DNA"/>
</dbReference>
<accession>A0A4R2L445</accession>
<dbReference type="InterPro" id="IPR028082">
    <property type="entry name" value="Peripla_BP_I"/>
</dbReference>
<evidence type="ECO:0000313" key="6">
    <source>
        <dbReference type="EMBL" id="TCO78596.1"/>
    </source>
</evidence>